<accession>A0A4Y3WDI5</accession>
<dbReference type="RefSeq" id="WP_244613660.1">
    <property type="nucleotide sequence ID" value="NZ_BJNF01000029.1"/>
</dbReference>
<evidence type="ECO:0000313" key="1">
    <source>
        <dbReference type="EMBL" id="GEC15316.1"/>
    </source>
</evidence>
<evidence type="ECO:0000313" key="2">
    <source>
        <dbReference type="Proteomes" id="UP000318825"/>
    </source>
</evidence>
<organism evidence="1 2">
    <name type="scientific">Nitrobacter winogradskyi</name>
    <name type="common">Nitrobacter agilis</name>
    <dbReference type="NCBI Taxonomy" id="913"/>
    <lineage>
        <taxon>Bacteria</taxon>
        <taxon>Pseudomonadati</taxon>
        <taxon>Pseudomonadota</taxon>
        <taxon>Alphaproteobacteria</taxon>
        <taxon>Hyphomicrobiales</taxon>
        <taxon>Nitrobacteraceae</taxon>
        <taxon>Nitrobacter</taxon>
    </lineage>
</organism>
<comment type="caution">
    <text evidence="1">The sequence shown here is derived from an EMBL/GenBank/DDBJ whole genome shotgun (WGS) entry which is preliminary data.</text>
</comment>
<gene>
    <name evidence="1" type="ORF">NWI01_12080</name>
</gene>
<name>A0A4Y3WDI5_NITWI</name>
<proteinExistence type="predicted"/>
<dbReference type="Proteomes" id="UP000318825">
    <property type="component" value="Unassembled WGS sequence"/>
</dbReference>
<sequence length="100" mass="10719">MAKAGERRDSALESQAVSAHRAYVEALASWERALHTASCPACWPEGTTEEQHLLRCASAEAVKERRRVVFRDLCDELGYLPDGHGVALPPEGCPSASGAG</sequence>
<dbReference type="AlphaFoldDB" id="A0A4Y3WDI5"/>
<dbReference type="EMBL" id="BJNF01000029">
    <property type="protein sequence ID" value="GEC15316.1"/>
    <property type="molecule type" value="Genomic_DNA"/>
</dbReference>
<protein>
    <submittedName>
        <fullName evidence="1">Uncharacterized protein</fullName>
    </submittedName>
</protein>
<reference evidence="1 2" key="1">
    <citation type="submission" date="2019-06" db="EMBL/GenBank/DDBJ databases">
        <title>Whole genome shotgun sequence of Nitrobacter winogradskyi NBRC 14297.</title>
        <authorList>
            <person name="Hosoyama A."/>
            <person name="Uohara A."/>
            <person name="Ohji S."/>
            <person name="Ichikawa N."/>
        </authorList>
    </citation>
    <scope>NUCLEOTIDE SEQUENCE [LARGE SCALE GENOMIC DNA]</scope>
    <source>
        <strain evidence="1 2">NBRC 14297</strain>
    </source>
</reference>